<keyword evidence="2" id="KW-1185">Reference proteome</keyword>
<dbReference type="Proteomes" id="UP000789342">
    <property type="component" value="Unassembled WGS sequence"/>
</dbReference>
<comment type="caution">
    <text evidence="1">The sequence shown here is derived from an EMBL/GenBank/DDBJ whole genome shotgun (WGS) entry which is preliminary data.</text>
</comment>
<gene>
    <name evidence="1" type="ORF">AMORRO_LOCUS5732</name>
</gene>
<dbReference type="EMBL" id="CAJVPV010003560">
    <property type="protein sequence ID" value="CAG8554592.1"/>
    <property type="molecule type" value="Genomic_DNA"/>
</dbReference>
<dbReference type="AlphaFoldDB" id="A0A9N9FT62"/>
<evidence type="ECO:0000313" key="2">
    <source>
        <dbReference type="Proteomes" id="UP000789342"/>
    </source>
</evidence>
<sequence>MTKRSRKMHPIENLLKLGLHFESVDSCILSPQKDSIQRWFEEKGVCVTLVTIRVDATVGSSSIHTGKGWRVPRR</sequence>
<proteinExistence type="predicted"/>
<protein>
    <submittedName>
        <fullName evidence="1">16068_t:CDS:1</fullName>
    </submittedName>
</protein>
<evidence type="ECO:0000313" key="1">
    <source>
        <dbReference type="EMBL" id="CAG8554592.1"/>
    </source>
</evidence>
<name>A0A9N9FT62_9GLOM</name>
<organism evidence="1 2">
    <name type="scientific">Acaulospora morrowiae</name>
    <dbReference type="NCBI Taxonomy" id="94023"/>
    <lineage>
        <taxon>Eukaryota</taxon>
        <taxon>Fungi</taxon>
        <taxon>Fungi incertae sedis</taxon>
        <taxon>Mucoromycota</taxon>
        <taxon>Glomeromycotina</taxon>
        <taxon>Glomeromycetes</taxon>
        <taxon>Diversisporales</taxon>
        <taxon>Acaulosporaceae</taxon>
        <taxon>Acaulospora</taxon>
    </lineage>
</organism>
<reference evidence="1" key="1">
    <citation type="submission" date="2021-06" db="EMBL/GenBank/DDBJ databases">
        <authorList>
            <person name="Kallberg Y."/>
            <person name="Tangrot J."/>
            <person name="Rosling A."/>
        </authorList>
    </citation>
    <scope>NUCLEOTIDE SEQUENCE</scope>
    <source>
        <strain evidence="1">CL551</strain>
    </source>
</reference>
<accession>A0A9N9FT62</accession>